<evidence type="ECO:0008006" key="5">
    <source>
        <dbReference type="Google" id="ProtNLM"/>
    </source>
</evidence>
<feature type="region of interest" description="Disordered" evidence="2">
    <location>
        <begin position="348"/>
        <end position="397"/>
    </location>
</feature>
<dbReference type="EMBL" id="JACWMW010000001">
    <property type="protein sequence ID" value="MBD1383988.1"/>
    <property type="molecule type" value="Genomic_DNA"/>
</dbReference>
<dbReference type="RefSeq" id="WP_191173896.1">
    <property type="nucleotide sequence ID" value="NZ_JACWMW010000001.1"/>
</dbReference>
<evidence type="ECO:0000313" key="3">
    <source>
        <dbReference type="EMBL" id="MBD1383988.1"/>
    </source>
</evidence>
<evidence type="ECO:0000256" key="2">
    <source>
        <dbReference type="SAM" id="MobiDB-lite"/>
    </source>
</evidence>
<protein>
    <recommendedName>
        <fullName evidence="5">Phage tail tape measure protein</fullName>
    </recommendedName>
</protein>
<feature type="compositionally biased region" description="Basic and acidic residues" evidence="2">
    <location>
        <begin position="358"/>
        <end position="397"/>
    </location>
</feature>
<reference evidence="3 4" key="1">
    <citation type="submission" date="2020-09" db="EMBL/GenBank/DDBJ databases">
        <title>Novel species of Mucilaginibacter isolated from a glacier on the Tibetan Plateau.</title>
        <authorList>
            <person name="Liu Q."/>
            <person name="Xin Y.-H."/>
        </authorList>
    </citation>
    <scope>NUCLEOTIDE SEQUENCE [LARGE SCALE GENOMIC DNA]</scope>
    <source>
        <strain evidence="3 4">CGMCC 1.13878</strain>
    </source>
</reference>
<proteinExistence type="predicted"/>
<keyword evidence="1" id="KW-0175">Coiled coil</keyword>
<comment type="caution">
    <text evidence="3">The sequence shown here is derived from an EMBL/GenBank/DDBJ whole genome shotgun (WGS) entry which is preliminary data.</text>
</comment>
<keyword evidence="4" id="KW-1185">Reference proteome</keyword>
<feature type="coiled-coil region" evidence="1">
    <location>
        <begin position="87"/>
        <end position="135"/>
    </location>
</feature>
<dbReference type="Gene3D" id="1.10.287.1490">
    <property type="match status" value="1"/>
</dbReference>
<accession>A0ABR7X068</accession>
<name>A0ABR7X068_9SPHI</name>
<gene>
    <name evidence="3" type="ORF">IDJ75_01770</name>
</gene>
<sequence>MADNISKNVLTDFQDKTEQLKTSVAQLSQYLEELEKKQVEMGNGVAKYSDEFKKGAISINETQKALKGFNAQVTENNKTLLSAKGSMQQNKDLLADLEKRYENLSRSEGDNAKQVKELNIQIGHLSATIEKQEDKVEKSREVFNYHEKSVKALENAFDKVKDSLSKENDSFGATLGEVTEGFNAMKTGVAAVKTGLQSIDGAIKATGFGLLMLVLKSLVEYFTNTTEGTKKLHGAMAVIGKVVEVVNAAFGKLGGIIVDALSHPMDSLKKIGDFLKENLINRFKAIGVILDGIIHLDFKKVGDGLIQSVTGVTNATDKIKTAYNKTKDAIVAGGKAIVETYKKGAEEGGKAAKSQEQLGKEKEERLAQQQRKREERQRKEAEATERAKQKRAADLKDMQANDQVLNDLEAQTQARNAQKVLTEYESDVKVIKDFYAEKLEAYEKFIKAYEKQAAKDPEYKKLNAHGYDKAQKAVASLKTNENKELETLSDNFQQNELNKLTAYNNKLNDITVNAKKTVRELAIAQVDEKYKAEEEAIKKALKESIGRQYKLENTNANDLKMQEKIAQETAIQTAAQSASFALDKQKTAEKDDINSDFNAKDLQENINGNEQNGHIFKALAQQQQLLEMEHKVAVAAAEKRGKDTTLIDESYAKKKAELEDKLVSSKIHAGDKYIDAVLKNSKKDSAIYKAAFLAKKATAIADTIVSTKRAVIDSLKAYSGIPFIGQALGIAQAAFMAAQGAASIAEIAKQKPGFASGGRFVSDGRGALLPGYSRTDNTNAYLRSGEAVVVSEAMRNPWARNLVSAINVAHGGRDFSMPNTSRGYAIGGIFTDGGNANRYYNQPVNDAKELANTLAYQMINNFPPIYVDVKDVNNQQNILAQTVNRVNL</sequence>
<organism evidence="3 4">
    <name type="scientific">Mucilaginibacter rigui</name>
    <dbReference type="NCBI Taxonomy" id="534635"/>
    <lineage>
        <taxon>Bacteria</taxon>
        <taxon>Pseudomonadati</taxon>
        <taxon>Bacteroidota</taxon>
        <taxon>Sphingobacteriia</taxon>
        <taxon>Sphingobacteriales</taxon>
        <taxon>Sphingobacteriaceae</taxon>
        <taxon>Mucilaginibacter</taxon>
    </lineage>
</organism>
<dbReference type="Proteomes" id="UP000618754">
    <property type="component" value="Unassembled WGS sequence"/>
</dbReference>
<evidence type="ECO:0000256" key="1">
    <source>
        <dbReference type="SAM" id="Coils"/>
    </source>
</evidence>
<evidence type="ECO:0000313" key="4">
    <source>
        <dbReference type="Proteomes" id="UP000618754"/>
    </source>
</evidence>